<reference evidence="2 3" key="1">
    <citation type="submission" date="2024-09" db="EMBL/GenBank/DDBJ databases">
        <title>Laminarin stimulates single cell rates of sulfate reduction while oxygen inhibits transcriptomic activity in coastal marine sediment.</title>
        <authorList>
            <person name="Lindsay M."/>
            <person name="Orcutt B."/>
            <person name="Emerson D."/>
            <person name="Stepanauskas R."/>
            <person name="D'Angelo T."/>
        </authorList>
    </citation>
    <scope>NUCLEOTIDE SEQUENCE [LARGE SCALE GENOMIC DNA]</scope>
    <source>
        <strain evidence="2">SAG AM-311-K15</strain>
    </source>
</reference>
<protein>
    <submittedName>
        <fullName evidence="2">PhoU domain-containing protein</fullName>
    </submittedName>
</protein>
<keyword evidence="3" id="KW-1185">Reference proteome</keyword>
<dbReference type="EMBL" id="JBHPBY010000089">
    <property type="protein sequence ID" value="MFC1850283.1"/>
    <property type="molecule type" value="Genomic_DNA"/>
</dbReference>
<comment type="caution">
    <text evidence="2">The sequence shown here is derived from an EMBL/GenBank/DDBJ whole genome shotgun (WGS) entry which is preliminary data.</text>
</comment>
<evidence type="ECO:0000259" key="1">
    <source>
        <dbReference type="Pfam" id="PF01895"/>
    </source>
</evidence>
<name>A0ABV6YVR8_UNCC1</name>
<proteinExistence type="predicted"/>
<dbReference type="InterPro" id="IPR026022">
    <property type="entry name" value="PhoU_dom"/>
</dbReference>
<accession>A0ABV6YVR8</accession>
<gene>
    <name evidence="2" type="ORF">ACFL27_08840</name>
</gene>
<evidence type="ECO:0000313" key="2">
    <source>
        <dbReference type="EMBL" id="MFC1850283.1"/>
    </source>
</evidence>
<dbReference type="Proteomes" id="UP001594351">
    <property type="component" value="Unassembled WGS sequence"/>
</dbReference>
<feature type="domain" description="PhoU" evidence="1">
    <location>
        <begin position="50"/>
        <end position="130"/>
    </location>
</feature>
<dbReference type="Gene3D" id="1.20.58.220">
    <property type="entry name" value="Phosphate transport system protein phou homolog 2, domain 2"/>
    <property type="match status" value="1"/>
</dbReference>
<organism evidence="2 3">
    <name type="scientific">candidate division CSSED10-310 bacterium</name>
    <dbReference type="NCBI Taxonomy" id="2855610"/>
    <lineage>
        <taxon>Bacteria</taxon>
        <taxon>Bacteria division CSSED10-310</taxon>
    </lineage>
</organism>
<feature type="non-terminal residue" evidence="2">
    <location>
        <position position="1"/>
    </location>
</feature>
<dbReference type="Pfam" id="PF01895">
    <property type="entry name" value="PhoU"/>
    <property type="match status" value="1"/>
</dbReference>
<dbReference type="SUPFAM" id="SSF109755">
    <property type="entry name" value="PhoU-like"/>
    <property type="match status" value="1"/>
</dbReference>
<sequence length="136" mass="15822">KRIVALLYIADDIEHMGDVIEIGIIANISKLMEKDINFSTEGQQELENFLNQIIKMFRITIMAVRKEDKKAAREIIEMKSNLRHQEKDLRKAHLDRLLLGRPEAIESGTIHMDLLGEMRRVRTLCSKIAYTLLDEF</sequence>
<dbReference type="InterPro" id="IPR038078">
    <property type="entry name" value="PhoU-like_sf"/>
</dbReference>
<evidence type="ECO:0000313" key="3">
    <source>
        <dbReference type="Proteomes" id="UP001594351"/>
    </source>
</evidence>